<evidence type="ECO:0000313" key="2">
    <source>
        <dbReference type="Proteomes" id="UP000677812"/>
    </source>
</evidence>
<proteinExistence type="predicted"/>
<sequence>MNDISLLAAAQMNRMAHAVFGIVSAVDPTNHAIKVRVQPENIETGWMPDVSGVQSGDLKIACPSSIGTHVVLLPIEGDAEQFIAVGALFDAVVSPPRVPGLNRVVQTGEWFMQAGGENSLGASIFVSDDSLKMNVGNSGFSIKNNEVIISVDGVVLSVNSEGVQVQGGDIRTESFSLNNHCHFVGAQKSTGPTL</sequence>
<dbReference type="EMBL" id="JAGRQH010000007">
    <property type="protein sequence ID" value="MBR0560331.1"/>
    <property type="molecule type" value="Genomic_DNA"/>
</dbReference>
<comment type="caution">
    <text evidence="1">The sequence shown here is derived from an EMBL/GenBank/DDBJ whole genome shotgun (WGS) entry which is preliminary data.</text>
</comment>
<protein>
    <submittedName>
        <fullName evidence="1">Phage baseplate assembly protein V</fullName>
    </submittedName>
</protein>
<name>A0ABS5E8X3_9PROT</name>
<gene>
    <name evidence="1" type="ORF">KB213_09745</name>
</gene>
<dbReference type="RefSeq" id="WP_211682593.1">
    <property type="nucleotide sequence ID" value="NZ_JAGRQH010000007.1"/>
</dbReference>
<evidence type="ECO:0000313" key="1">
    <source>
        <dbReference type="EMBL" id="MBR0560331.1"/>
    </source>
</evidence>
<accession>A0ABS5E8X3</accession>
<dbReference type="Proteomes" id="UP000677812">
    <property type="component" value="Unassembled WGS sequence"/>
</dbReference>
<keyword evidence="2" id="KW-1185">Reference proteome</keyword>
<dbReference type="InterPro" id="IPR037026">
    <property type="entry name" value="Vgr_OB-fold_dom_sf"/>
</dbReference>
<reference evidence="1 2" key="1">
    <citation type="submission" date="2021-04" db="EMBL/GenBank/DDBJ databases">
        <title>The complete genome sequence of Neokomagataea sp. TBRC 2177.</title>
        <authorList>
            <person name="Charoenyingcharoen P."/>
            <person name="Yukphan P."/>
        </authorList>
    </citation>
    <scope>NUCLEOTIDE SEQUENCE [LARGE SCALE GENOMIC DNA]</scope>
    <source>
        <strain evidence="1 2">TBRC 2177</strain>
    </source>
</reference>
<dbReference type="Gene3D" id="2.40.50.230">
    <property type="entry name" value="Gp5 N-terminal domain"/>
    <property type="match status" value="1"/>
</dbReference>
<organism evidence="1 2">
    <name type="scientific">Neokomagataea anthophila</name>
    <dbReference type="NCBI Taxonomy" id="2826925"/>
    <lineage>
        <taxon>Bacteria</taxon>
        <taxon>Pseudomonadati</taxon>
        <taxon>Pseudomonadota</taxon>
        <taxon>Alphaproteobacteria</taxon>
        <taxon>Acetobacterales</taxon>
        <taxon>Acetobacteraceae</taxon>
        <taxon>Neokomagataea</taxon>
    </lineage>
</organism>